<organism evidence="1 2">
    <name type="scientific">Aphanomyces astaci</name>
    <name type="common">Crayfish plague agent</name>
    <dbReference type="NCBI Taxonomy" id="112090"/>
    <lineage>
        <taxon>Eukaryota</taxon>
        <taxon>Sar</taxon>
        <taxon>Stramenopiles</taxon>
        <taxon>Oomycota</taxon>
        <taxon>Saprolegniomycetes</taxon>
        <taxon>Saprolegniales</taxon>
        <taxon>Verrucalvaceae</taxon>
        <taxon>Aphanomyces</taxon>
    </lineage>
</organism>
<sequence length="134" mass="14709">SVLVSTGLMKQMTNVTSCIPKSWHDDLLVVEAAACRYYEGSDFQLWAQMFWMVLTGELHLAVAIVVEPVDDLGGCSVKYFNKCTPPTLQPGVTSPDVAVVEKVIDGLIRHSSHILRHFEDVMNGLIPPSPPTEA</sequence>
<evidence type="ECO:0000313" key="1">
    <source>
        <dbReference type="EMBL" id="RHY59244.1"/>
    </source>
</evidence>
<dbReference type="AlphaFoldDB" id="A0A3R7DK06"/>
<dbReference type="VEuPathDB" id="FungiDB:H257_12376"/>
<evidence type="ECO:0000313" key="2">
    <source>
        <dbReference type="Proteomes" id="UP000283543"/>
    </source>
</evidence>
<reference evidence="1 2" key="1">
    <citation type="submission" date="2018-08" db="EMBL/GenBank/DDBJ databases">
        <title>Aphanomyces genome sequencing and annotation.</title>
        <authorList>
            <person name="Minardi D."/>
            <person name="Oidtmann B."/>
            <person name="Van Der Giezen M."/>
            <person name="Studholme D.J."/>
        </authorList>
    </citation>
    <scope>NUCLEOTIDE SEQUENCE [LARGE SCALE GENOMIC DNA]</scope>
    <source>
        <strain evidence="1 2">Si</strain>
    </source>
</reference>
<comment type="caution">
    <text evidence="1">The sequence shown here is derived from an EMBL/GenBank/DDBJ whole genome shotgun (WGS) entry which is preliminary data.</text>
</comment>
<proteinExistence type="predicted"/>
<accession>A0A3R7DK06</accession>
<feature type="non-terminal residue" evidence="1">
    <location>
        <position position="1"/>
    </location>
</feature>
<protein>
    <submittedName>
        <fullName evidence="1">Uncharacterized protein</fullName>
    </submittedName>
</protein>
<dbReference type="Proteomes" id="UP000283543">
    <property type="component" value="Unassembled WGS sequence"/>
</dbReference>
<gene>
    <name evidence="1" type="ORF">DYB34_013680</name>
</gene>
<name>A0A3R7DK06_APHAT</name>
<dbReference type="EMBL" id="QUTB01004861">
    <property type="protein sequence ID" value="RHY59244.1"/>
    <property type="molecule type" value="Genomic_DNA"/>
</dbReference>